<dbReference type="Proteomes" id="UP000285820">
    <property type="component" value="Unassembled WGS sequence"/>
</dbReference>
<evidence type="ECO:0000313" key="1">
    <source>
        <dbReference type="EMBL" id="RGR63454.1"/>
    </source>
</evidence>
<proteinExistence type="predicted"/>
<protein>
    <submittedName>
        <fullName evidence="1">Uncharacterized protein</fullName>
    </submittedName>
</protein>
<comment type="caution">
    <text evidence="1">The sequence shown here is derived from an EMBL/GenBank/DDBJ whole genome shotgun (WGS) entry which is preliminary data.</text>
</comment>
<dbReference type="EMBL" id="QRUN01000060">
    <property type="protein sequence ID" value="RGR63454.1"/>
    <property type="molecule type" value="Genomic_DNA"/>
</dbReference>
<dbReference type="AlphaFoldDB" id="A0A412FAJ6"/>
<dbReference type="RefSeq" id="WP_118127578.1">
    <property type="nucleotide sequence ID" value="NZ_QRUN01000060.1"/>
</dbReference>
<sequence length="72" mass="7669">MLARDLIRVIPVIGALKYLDEIGTLFKNADKVSVVARSTDGAGVLAKHADEAAAWLHGVKGRCIAGIPESWI</sequence>
<accession>A0A412FAJ6</accession>
<name>A0A412FAJ6_9FIRM</name>
<organism evidence="1 2">
    <name type="scientific">Roseburia inulinivorans</name>
    <dbReference type="NCBI Taxonomy" id="360807"/>
    <lineage>
        <taxon>Bacteria</taxon>
        <taxon>Bacillati</taxon>
        <taxon>Bacillota</taxon>
        <taxon>Clostridia</taxon>
        <taxon>Lachnospirales</taxon>
        <taxon>Lachnospiraceae</taxon>
        <taxon>Roseburia</taxon>
    </lineage>
</organism>
<reference evidence="1 2" key="1">
    <citation type="submission" date="2018-08" db="EMBL/GenBank/DDBJ databases">
        <title>A genome reference for cultivated species of the human gut microbiota.</title>
        <authorList>
            <person name="Zou Y."/>
            <person name="Xue W."/>
            <person name="Luo G."/>
        </authorList>
    </citation>
    <scope>NUCLEOTIDE SEQUENCE [LARGE SCALE GENOMIC DNA]</scope>
    <source>
        <strain evidence="1 2">AF24-4</strain>
    </source>
</reference>
<gene>
    <name evidence="1" type="ORF">DWY29_17040</name>
</gene>
<evidence type="ECO:0000313" key="2">
    <source>
        <dbReference type="Proteomes" id="UP000285820"/>
    </source>
</evidence>